<evidence type="ECO:0000256" key="6">
    <source>
        <dbReference type="ARBA" id="ARBA00023288"/>
    </source>
</evidence>
<keyword evidence="10" id="KW-1185">Reference proteome</keyword>
<evidence type="ECO:0000256" key="1">
    <source>
        <dbReference type="ARBA" id="ARBA00004193"/>
    </source>
</evidence>
<dbReference type="InterPro" id="IPR028082">
    <property type="entry name" value="Peripla_BP_I"/>
</dbReference>
<dbReference type="InterPro" id="IPR008107">
    <property type="entry name" value="Mycoplasma_p48"/>
</dbReference>
<feature type="chain" id="PRO_5002487275" evidence="7">
    <location>
        <begin position="24"/>
        <end position="420"/>
    </location>
</feature>
<dbReference type="GO" id="GO:0005886">
    <property type="term" value="C:plasma membrane"/>
    <property type="evidence" value="ECO:0007669"/>
    <property type="project" value="UniProtKB-SubCell"/>
</dbReference>
<dbReference type="STRING" id="29561.MM26B8_00470"/>
<organism evidence="9 10">
    <name type="scientific">Mycoplasmopsis meleagridis ATCC 25294</name>
    <dbReference type="NCBI Taxonomy" id="1264554"/>
    <lineage>
        <taxon>Bacteria</taxon>
        <taxon>Bacillati</taxon>
        <taxon>Mycoplasmatota</taxon>
        <taxon>Mycoplasmoidales</taxon>
        <taxon>Metamycoplasmataceae</taxon>
        <taxon>Mycoplasmopsis</taxon>
    </lineage>
</organism>
<keyword evidence="6 9" id="KW-0449">Lipoprotein</keyword>
<proteinExistence type="inferred from homology"/>
<comment type="subcellular location">
    <subcellularLocation>
        <location evidence="1">Cell membrane</location>
        <topology evidence="1">Lipid-anchor</topology>
    </subcellularLocation>
</comment>
<evidence type="ECO:0000313" key="10">
    <source>
        <dbReference type="Proteomes" id="UP000033750"/>
    </source>
</evidence>
<dbReference type="Proteomes" id="UP000033750">
    <property type="component" value="Unassembled WGS sequence"/>
</dbReference>
<keyword evidence="5" id="KW-0472">Membrane</keyword>
<comment type="similarity">
    <text evidence="2">Belongs to the BMP lipoprotein family.</text>
</comment>
<dbReference type="RefSeq" id="WP_046096709.1">
    <property type="nucleotide sequence ID" value="NZ_JZXN01000009.1"/>
</dbReference>
<dbReference type="AlphaFoldDB" id="A0A0F5H1I4"/>
<evidence type="ECO:0000256" key="4">
    <source>
        <dbReference type="ARBA" id="ARBA00022729"/>
    </source>
</evidence>
<dbReference type="PANTHER" id="PTHR34296">
    <property type="entry name" value="TRANSCRIPTIONAL ACTIVATOR PROTEIN MED"/>
    <property type="match status" value="1"/>
</dbReference>
<dbReference type="InterPro" id="IPR003760">
    <property type="entry name" value="PnrA-like"/>
</dbReference>
<dbReference type="Gene3D" id="3.40.50.2300">
    <property type="match status" value="2"/>
</dbReference>
<evidence type="ECO:0000256" key="2">
    <source>
        <dbReference type="ARBA" id="ARBA00008610"/>
    </source>
</evidence>
<protein>
    <submittedName>
        <fullName evidence="9">Basic membrane lipoprotein</fullName>
    </submittedName>
</protein>
<evidence type="ECO:0000259" key="8">
    <source>
        <dbReference type="Pfam" id="PF02608"/>
    </source>
</evidence>
<evidence type="ECO:0000313" key="9">
    <source>
        <dbReference type="EMBL" id="KKB27038.1"/>
    </source>
</evidence>
<dbReference type="SUPFAM" id="SSF53822">
    <property type="entry name" value="Periplasmic binding protein-like I"/>
    <property type="match status" value="1"/>
</dbReference>
<dbReference type="PROSITE" id="PS51257">
    <property type="entry name" value="PROKAR_LIPOPROTEIN"/>
    <property type="match status" value="1"/>
</dbReference>
<dbReference type="PANTHER" id="PTHR34296:SF2">
    <property type="entry name" value="ABC TRANSPORTER GUANOSINE-BINDING PROTEIN NUPN"/>
    <property type="match status" value="1"/>
</dbReference>
<evidence type="ECO:0000256" key="3">
    <source>
        <dbReference type="ARBA" id="ARBA00022475"/>
    </source>
</evidence>
<dbReference type="PRINTS" id="PR01733">
    <property type="entry name" value="LIPPROTEIN48"/>
</dbReference>
<sequence>MKKYFKNLILTSMPLSVLPIALAAVSCSTEHPKKPKELIAKVNFKNNLDLTEEEALNAPKIALIPDGNLYDNSFHQSGWEGIIQLAEHNNIPLEKYDAFELDASKNFKNIYDTAMLQGSTIWVLVGFDNKTPFEEYYQSNKQKFIDNKIIVVTVDFETDPSITNGNVISLLYNSKEGGFIAGYAAGEYLSTLPEEKRTFNTFGGQLFDGVTDYMEGFLKGILYWNTKNPTKKLHSLTRNDQVYVNALFDITAQNKQSEVENNSVSLNPTITLPVGGLWTQFISAKPSTKYVVGVDTDQSLADSAHSSKYFTSVLKNIAQSVYESVSYIIKKDFSKLNGFKLLENNAVIKRGVSEDWVNVSSTHVVDDAPRAERALDDSKEIFKNLNSQEREWINSSKATMEGNAFTNIQERLNELAKATK</sequence>
<keyword evidence="4 7" id="KW-0732">Signal</keyword>
<evidence type="ECO:0000256" key="7">
    <source>
        <dbReference type="SAM" id="SignalP"/>
    </source>
</evidence>
<keyword evidence="3" id="KW-1003">Cell membrane</keyword>
<dbReference type="PATRIC" id="fig|1264554.4.peg.221"/>
<dbReference type="EMBL" id="JZXN01000009">
    <property type="protein sequence ID" value="KKB27038.1"/>
    <property type="molecule type" value="Genomic_DNA"/>
</dbReference>
<name>A0A0F5H1I4_9BACT</name>
<evidence type="ECO:0000256" key="5">
    <source>
        <dbReference type="ARBA" id="ARBA00023136"/>
    </source>
</evidence>
<dbReference type="OrthoDB" id="9769871at2"/>
<accession>A0A0F5H1I4</accession>
<comment type="caution">
    <text evidence="9">The sequence shown here is derived from an EMBL/GenBank/DDBJ whole genome shotgun (WGS) entry which is preliminary data.</text>
</comment>
<feature type="signal peptide" evidence="7">
    <location>
        <begin position="1"/>
        <end position="23"/>
    </location>
</feature>
<dbReference type="Pfam" id="PF02608">
    <property type="entry name" value="Bmp"/>
    <property type="match status" value="1"/>
</dbReference>
<reference evidence="9 10" key="1">
    <citation type="submission" date="2015-03" db="EMBL/GenBank/DDBJ databases">
        <title>Genome sequence of Mycoplasma meleagridis strain ATCC 25294.</title>
        <authorList>
            <person name="Yacoub E."/>
            <person name="Blanchard A."/>
            <person name="Sirand-Pugnet P."/>
            <person name="Mardassi B.B.A."/>
        </authorList>
    </citation>
    <scope>NUCLEOTIDE SEQUENCE [LARGE SCALE GENOMIC DNA]</scope>
    <source>
        <strain evidence="9 10">ATCC 25294</strain>
    </source>
</reference>
<dbReference type="InterPro" id="IPR050957">
    <property type="entry name" value="BMP_lipoprotein"/>
</dbReference>
<gene>
    <name evidence="9" type="ORF">MMELEA_02650</name>
</gene>
<feature type="domain" description="ABC transporter substrate-binding protein PnrA-like" evidence="8">
    <location>
        <begin position="59"/>
        <end position="388"/>
    </location>
</feature>